<evidence type="ECO:0000256" key="1">
    <source>
        <dbReference type="SAM" id="Phobius"/>
    </source>
</evidence>
<organism evidence="2 3">
    <name type="scientific">Durusdinium trenchii</name>
    <dbReference type="NCBI Taxonomy" id="1381693"/>
    <lineage>
        <taxon>Eukaryota</taxon>
        <taxon>Sar</taxon>
        <taxon>Alveolata</taxon>
        <taxon>Dinophyceae</taxon>
        <taxon>Suessiales</taxon>
        <taxon>Symbiodiniaceae</taxon>
        <taxon>Durusdinium</taxon>
    </lineage>
</organism>
<feature type="transmembrane region" description="Helical" evidence="1">
    <location>
        <begin position="7"/>
        <end position="30"/>
    </location>
</feature>
<gene>
    <name evidence="2" type="ORF">CCMP2556_LOCUS38090</name>
</gene>
<sequence>MYANNTLIRVVSVGPVLLVLGIFFFEWYAFNFVFMLRGLGRWRGEPLEAAFLRAFFFNAFWLLALLGTPFLRGFEPPAVEPPAGEPRDQQVFTG</sequence>
<feature type="transmembrane region" description="Helical" evidence="1">
    <location>
        <begin position="50"/>
        <end position="71"/>
    </location>
</feature>
<keyword evidence="1" id="KW-0812">Transmembrane</keyword>
<name>A0ABP0PMK4_9DINO</name>
<evidence type="ECO:0000313" key="2">
    <source>
        <dbReference type="EMBL" id="CAK9077262.1"/>
    </source>
</evidence>
<reference evidence="2 3" key="1">
    <citation type="submission" date="2024-02" db="EMBL/GenBank/DDBJ databases">
        <authorList>
            <person name="Chen Y."/>
            <person name="Shah S."/>
            <person name="Dougan E. K."/>
            <person name="Thang M."/>
            <person name="Chan C."/>
        </authorList>
    </citation>
    <scope>NUCLEOTIDE SEQUENCE [LARGE SCALE GENOMIC DNA]</scope>
</reference>
<evidence type="ECO:0000313" key="3">
    <source>
        <dbReference type="Proteomes" id="UP001642484"/>
    </source>
</evidence>
<keyword evidence="1" id="KW-1133">Transmembrane helix</keyword>
<proteinExistence type="predicted"/>
<keyword evidence="1" id="KW-0472">Membrane</keyword>
<comment type="caution">
    <text evidence="2">The sequence shown here is derived from an EMBL/GenBank/DDBJ whole genome shotgun (WGS) entry which is preliminary data.</text>
</comment>
<dbReference type="EMBL" id="CAXAMN010023373">
    <property type="protein sequence ID" value="CAK9077262.1"/>
    <property type="molecule type" value="Genomic_DNA"/>
</dbReference>
<dbReference type="Proteomes" id="UP001642484">
    <property type="component" value="Unassembled WGS sequence"/>
</dbReference>
<accession>A0ABP0PMK4</accession>
<keyword evidence="3" id="KW-1185">Reference proteome</keyword>
<protein>
    <submittedName>
        <fullName evidence="2">Uncharacterized protein</fullName>
    </submittedName>
</protein>